<dbReference type="PROSITE" id="PS50879">
    <property type="entry name" value="RNASE_H_1"/>
    <property type="match status" value="1"/>
</dbReference>
<evidence type="ECO:0000256" key="7">
    <source>
        <dbReference type="ARBA" id="ARBA00022801"/>
    </source>
</evidence>
<dbReference type="EMBL" id="CAJHIA010000010">
    <property type="protein sequence ID" value="CAD6443702.1"/>
    <property type="molecule type" value="Genomic_DNA"/>
</dbReference>
<evidence type="ECO:0000256" key="8">
    <source>
        <dbReference type="SAM" id="MobiDB-lite"/>
    </source>
</evidence>
<dbReference type="AlphaFoldDB" id="A0A8H2ZLV5"/>
<dbReference type="GO" id="GO:0046872">
    <property type="term" value="F:metal ion binding"/>
    <property type="evidence" value="ECO:0007669"/>
    <property type="project" value="UniProtKB-KW"/>
</dbReference>
<dbReference type="Pfam" id="PF00075">
    <property type="entry name" value="RNase_H"/>
    <property type="match status" value="1"/>
</dbReference>
<comment type="similarity">
    <text evidence="2">Belongs to the RNase H family.</text>
</comment>
<dbReference type="PANTHER" id="PTHR10642:SF26">
    <property type="entry name" value="RIBONUCLEASE H1"/>
    <property type="match status" value="1"/>
</dbReference>
<evidence type="ECO:0000256" key="2">
    <source>
        <dbReference type="ARBA" id="ARBA00005300"/>
    </source>
</evidence>
<feature type="compositionally biased region" description="Polar residues" evidence="8">
    <location>
        <begin position="47"/>
        <end position="63"/>
    </location>
</feature>
<feature type="region of interest" description="Disordered" evidence="8">
    <location>
        <begin position="44"/>
        <end position="68"/>
    </location>
</feature>
<proteinExistence type="inferred from homology"/>
<keyword evidence="4" id="KW-0540">Nuclease</keyword>
<evidence type="ECO:0000259" key="9">
    <source>
        <dbReference type="PROSITE" id="PS50879"/>
    </source>
</evidence>
<comment type="catalytic activity">
    <reaction evidence="1">
        <text>Endonucleolytic cleavage to 5'-phosphomonoester.</text>
        <dbReference type="EC" id="3.1.26.4"/>
    </reaction>
</comment>
<gene>
    <name evidence="10" type="ORF">SCLTRI_LOCUS3494</name>
</gene>
<evidence type="ECO:0000256" key="5">
    <source>
        <dbReference type="ARBA" id="ARBA00022723"/>
    </source>
</evidence>
<dbReference type="OrthoDB" id="245563at2759"/>
<feature type="domain" description="RNase H type-1" evidence="9">
    <location>
        <begin position="119"/>
        <end position="288"/>
    </location>
</feature>
<dbReference type="EC" id="3.1.26.4" evidence="3"/>
<protein>
    <recommendedName>
        <fullName evidence="3">ribonuclease H</fullName>
        <ecNumber evidence="3">3.1.26.4</ecNumber>
    </recommendedName>
</protein>
<evidence type="ECO:0000256" key="3">
    <source>
        <dbReference type="ARBA" id="ARBA00012180"/>
    </source>
</evidence>
<dbReference type="GO" id="GO:0004523">
    <property type="term" value="F:RNA-DNA hybrid ribonuclease activity"/>
    <property type="evidence" value="ECO:0007669"/>
    <property type="project" value="UniProtKB-EC"/>
</dbReference>
<sequence length="463" mass="53141">MRKVGQRVANFATFTFLNHHVSTMKNVYFSKAKKTTTLVSLPGVKAQAQNKMNEPSRSEQSQPKAPKSLKIQALAQKFQPCQYFHDATVEEILKYDRNTGISYLEFDEAHSSKKSRQSFLRALVIAADGACPHNGTSLAKKSSFGVFFGPDSPLNTYDLIPRPPGEKHTNNYAELMSVLHALELVKHHITLREWIIKTAKRIKHMVRKVMVVIIVDSEFVENRLTMWIQVWSKNGFKTVEGKSVGDKDLILRIQQMLELLSNSIDIRLWRVGRKQNKNAHHLAKRALQMQLRLPEEQDVASPSLRYFRDCIRSSDQRATKFAIEIGLLSLQKNCIEMHLGEIIMYMVMAGRDRAENFTTLFGSEHRSDQHCIMYWKLSRTVFYLMMDKPGHCSYPDGPAWEPRRSTFECGFAGGYPRSIKSDEAVKLQKWCLKNNMFSDGERLTSLLELIYKVRLGFSLDGNN</sequence>
<evidence type="ECO:0000256" key="1">
    <source>
        <dbReference type="ARBA" id="ARBA00000077"/>
    </source>
</evidence>
<evidence type="ECO:0000256" key="4">
    <source>
        <dbReference type="ARBA" id="ARBA00022722"/>
    </source>
</evidence>
<keyword evidence="5" id="KW-0479">Metal-binding</keyword>
<keyword evidence="11" id="KW-1185">Reference proteome</keyword>
<evidence type="ECO:0000313" key="10">
    <source>
        <dbReference type="EMBL" id="CAD6443702.1"/>
    </source>
</evidence>
<keyword evidence="6" id="KW-0255">Endonuclease</keyword>
<dbReference type="Proteomes" id="UP000624404">
    <property type="component" value="Unassembled WGS sequence"/>
</dbReference>
<dbReference type="SUPFAM" id="SSF53098">
    <property type="entry name" value="Ribonuclease H-like"/>
    <property type="match status" value="1"/>
</dbReference>
<dbReference type="GO" id="GO:0043137">
    <property type="term" value="P:DNA replication, removal of RNA primer"/>
    <property type="evidence" value="ECO:0007669"/>
    <property type="project" value="TreeGrafter"/>
</dbReference>
<dbReference type="InterPro" id="IPR002156">
    <property type="entry name" value="RNaseH_domain"/>
</dbReference>
<dbReference type="CDD" id="cd13934">
    <property type="entry name" value="RNase_H_Dikarya_like"/>
    <property type="match status" value="1"/>
</dbReference>
<dbReference type="InterPro" id="IPR012337">
    <property type="entry name" value="RNaseH-like_sf"/>
</dbReference>
<accession>A0A8H2ZLV5</accession>
<dbReference type="Gene3D" id="3.30.420.10">
    <property type="entry name" value="Ribonuclease H-like superfamily/Ribonuclease H"/>
    <property type="match status" value="1"/>
</dbReference>
<dbReference type="GO" id="GO:0003676">
    <property type="term" value="F:nucleic acid binding"/>
    <property type="evidence" value="ECO:0007669"/>
    <property type="project" value="InterPro"/>
</dbReference>
<comment type="caution">
    <text evidence="10">The sequence shown here is derived from an EMBL/GenBank/DDBJ whole genome shotgun (WGS) entry which is preliminary data.</text>
</comment>
<dbReference type="PANTHER" id="PTHR10642">
    <property type="entry name" value="RIBONUCLEASE H1"/>
    <property type="match status" value="1"/>
</dbReference>
<keyword evidence="7" id="KW-0378">Hydrolase</keyword>
<reference evidence="10" key="1">
    <citation type="submission" date="2020-10" db="EMBL/GenBank/DDBJ databases">
        <authorList>
            <person name="Kusch S."/>
        </authorList>
    </citation>
    <scope>NUCLEOTIDE SEQUENCE</scope>
    <source>
        <strain evidence="10">SwB9</strain>
    </source>
</reference>
<evidence type="ECO:0000313" key="11">
    <source>
        <dbReference type="Proteomes" id="UP000624404"/>
    </source>
</evidence>
<evidence type="ECO:0000256" key="6">
    <source>
        <dbReference type="ARBA" id="ARBA00022759"/>
    </source>
</evidence>
<dbReference type="InterPro" id="IPR050092">
    <property type="entry name" value="RNase_H"/>
</dbReference>
<dbReference type="InterPro" id="IPR036397">
    <property type="entry name" value="RNaseH_sf"/>
</dbReference>
<organism evidence="10 11">
    <name type="scientific">Sclerotinia trifoliorum</name>
    <dbReference type="NCBI Taxonomy" id="28548"/>
    <lineage>
        <taxon>Eukaryota</taxon>
        <taxon>Fungi</taxon>
        <taxon>Dikarya</taxon>
        <taxon>Ascomycota</taxon>
        <taxon>Pezizomycotina</taxon>
        <taxon>Leotiomycetes</taxon>
        <taxon>Helotiales</taxon>
        <taxon>Sclerotiniaceae</taxon>
        <taxon>Sclerotinia</taxon>
    </lineage>
</organism>
<name>A0A8H2ZLV5_9HELO</name>